<dbReference type="InterPro" id="IPR036396">
    <property type="entry name" value="Cyt_P450_sf"/>
</dbReference>
<dbReference type="GO" id="GO:0004497">
    <property type="term" value="F:monooxygenase activity"/>
    <property type="evidence" value="ECO:0007669"/>
    <property type="project" value="UniProtKB-KW"/>
</dbReference>
<dbReference type="Proteomes" id="UP000310158">
    <property type="component" value="Unassembled WGS sequence"/>
</dbReference>
<dbReference type="SUPFAM" id="SSF48264">
    <property type="entry name" value="Cytochrome P450"/>
    <property type="match status" value="1"/>
</dbReference>
<evidence type="ECO:0000256" key="1">
    <source>
        <dbReference type="ARBA" id="ARBA00001971"/>
    </source>
</evidence>
<organism evidence="9 10">
    <name type="scientific">Bondarzewia mesenterica</name>
    <dbReference type="NCBI Taxonomy" id="1095465"/>
    <lineage>
        <taxon>Eukaryota</taxon>
        <taxon>Fungi</taxon>
        <taxon>Dikarya</taxon>
        <taxon>Basidiomycota</taxon>
        <taxon>Agaricomycotina</taxon>
        <taxon>Agaricomycetes</taxon>
        <taxon>Russulales</taxon>
        <taxon>Bondarzewiaceae</taxon>
        <taxon>Bondarzewia</taxon>
    </lineage>
</organism>
<keyword evidence="7" id="KW-0503">Monooxygenase</keyword>
<dbReference type="GO" id="GO:0005506">
    <property type="term" value="F:iron ion binding"/>
    <property type="evidence" value="ECO:0007669"/>
    <property type="project" value="InterPro"/>
</dbReference>
<dbReference type="EMBL" id="SGPL01001193">
    <property type="protein sequence ID" value="THH04250.1"/>
    <property type="molecule type" value="Genomic_DNA"/>
</dbReference>
<sequence length="199" mass="21876">MLELDLMNTGFVNIAAVAALSLAVFGILAHKARRPPLPPGPKSSWFGLGQPIMPELYPWRTYAAWKDVYGDIIYIRAFGNSVIVLNSAKAADDLLDKRGAIYSSRPMRTMIEDVWVDAGTAYSDCAHTMNVYTGWDGIGPSWECPMAIHGGNTEEFFRNTSTRALLAAMNRFRSGRLTRSSETCFTAPRTITITYAGAA</sequence>
<evidence type="ECO:0000256" key="6">
    <source>
        <dbReference type="ARBA" id="ARBA00023004"/>
    </source>
</evidence>
<comment type="similarity">
    <text evidence="2">Belongs to the cytochrome P450 family.</text>
</comment>
<feature type="transmembrane region" description="Helical" evidence="8">
    <location>
        <begin position="6"/>
        <end position="29"/>
    </location>
</feature>
<keyword evidence="4" id="KW-0479">Metal-binding</keyword>
<evidence type="ECO:0000256" key="2">
    <source>
        <dbReference type="ARBA" id="ARBA00010617"/>
    </source>
</evidence>
<evidence type="ECO:0008006" key="11">
    <source>
        <dbReference type="Google" id="ProtNLM"/>
    </source>
</evidence>
<keyword evidence="3" id="KW-0349">Heme</keyword>
<proteinExistence type="inferred from homology"/>
<keyword evidence="8" id="KW-0812">Transmembrane</keyword>
<gene>
    <name evidence="9" type="ORF">EW146_g10227</name>
</gene>
<reference evidence="9 10" key="1">
    <citation type="submission" date="2019-02" db="EMBL/GenBank/DDBJ databases">
        <title>Genome sequencing of the rare red list fungi Bondarzewia mesenterica.</title>
        <authorList>
            <person name="Buettner E."/>
            <person name="Kellner H."/>
        </authorList>
    </citation>
    <scope>NUCLEOTIDE SEQUENCE [LARGE SCALE GENOMIC DNA]</scope>
    <source>
        <strain evidence="9 10">DSM 108281</strain>
    </source>
</reference>
<dbReference type="PANTHER" id="PTHR46300">
    <property type="entry name" value="P450, PUTATIVE (EUROFUNG)-RELATED-RELATED"/>
    <property type="match status" value="1"/>
</dbReference>
<dbReference type="GO" id="GO:0016705">
    <property type="term" value="F:oxidoreductase activity, acting on paired donors, with incorporation or reduction of molecular oxygen"/>
    <property type="evidence" value="ECO:0007669"/>
    <property type="project" value="InterPro"/>
</dbReference>
<evidence type="ECO:0000256" key="8">
    <source>
        <dbReference type="SAM" id="Phobius"/>
    </source>
</evidence>
<keyword evidence="8" id="KW-1133">Transmembrane helix</keyword>
<dbReference type="OrthoDB" id="1055148at2759"/>
<comment type="cofactor">
    <cofactor evidence="1">
        <name>heme</name>
        <dbReference type="ChEBI" id="CHEBI:30413"/>
    </cofactor>
</comment>
<accession>A0A4S4L3Z9</accession>
<keyword evidence="5" id="KW-0560">Oxidoreductase</keyword>
<evidence type="ECO:0000256" key="4">
    <source>
        <dbReference type="ARBA" id="ARBA00022723"/>
    </source>
</evidence>
<dbReference type="GO" id="GO:0020037">
    <property type="term" value="F:heme binding"/>
    <property type="evidence" value="ECO:0007669"/>
    <property type="project" value="InterPro"/>
</dbReference>
<name>A0A4S4L3Z9_9AGAM</name>
<comment type="caution">
    <text evidence="9">The sequence shown here is derived from an EMBL/GenBank/DDBJ whole genome shotgun (WGS) entry which is preliminary data.</text>
</comment>
<evidence type="ECO:0000256" key="7">
    <source>
        <dbReference type="ARBA" id="ARBA00023033"/>
    </source>
</evidence>
<keyword evidence="8" id="KW-0472">Membrane</keyword>
<keyword evidence="6" id="KW-0408">Iron</keyword>
<protein>
    <recommendedName>
        <fullName evidence="11">Cytochrome P450</fullName>
    </recommendedName>
</protein>
<dbReference type="Gene3D" id="1.10.630.10">
    <property type="entry name" value="Cytochrome P450"/>
    <property type="match status" value="1"/>
</dbReference>
<dbReference type="PANTHER" id="PTHR46300:SF5">
    <property type="entry name" value="CYTOCHROME P450"/>
    <property type="match status" value="1"/>
</dbReference>
<keyword evidence="10" id="KW-1185">Reference proteome</keyword>
<evidence type="ECO:0000313" key="10">
    <source>
        <dbReference type="Proteomes" id="UP000310158"/>
    </source>
</evidence>
<evidence type="ECO:0000313" key="9">
    <source>
        <dbReference type="EMBL" id="THH04250.1"/>
    </source>
</evidence>
<dbReference type="InterPro" id="IPR050364">
    <property type="entry name" value="Cytochrome_P450_fung"/>
</dbReference>
<evidence type="ECO:0000256" key="3">
    <source>
        <dbReference type="ARBA" id="ARBA00022617"/>
    </source>
</evidence>
<evidence type="ECO:0000256" key="5">
    <source>
        <dbReference type="ARBA" id="ARBA00023002"/>
    </source>
</evidence>
<dbReference type="AlphaFoldDB" id="A0A4S4L3Z9"/>